<dbReference type="EMBL" id="JADQTO010000001">
    <property type="protein sequence ID" value="MBG0560078.1"/>
    <property type="molecule type" value="Genomic_DNA"/>
</dbReference>
<proteinExistence type="predicted"/>
<dbReference type="AlphaFoldDB" id="A0A931C439"/>
<gene>
    <name evidence="2" type="ORF">I4J89_01145</name>
</gene>
<evidence type="ECO:0000256" key="1">
    <source>
        <dbReference type="SAM" id="Phobius"/>
    </source>
</evidence>
<dbReference type="RefSeq" id="WP_196411891.1">
    <property type="nucleotide sequence ID" value="NZ_JADQTO010000001.1"/>
</dbReference>
<feature type="transmembrane region" description="Helical" evidence="1">
    <location>
        <begin position="12"/>
        <end position="35"/>
    </location>
</feature>
<keyword evidence="1" id="KW-0472">Membrane</keyword>
<protein>
    <submittedName>
        <fullName evidence="2">Uncharacterized protein</fullName>
    </submittedName>
</protein>
<reference evidence="2" key="1">
    <citation type="submission" date="2020-11" db="EMBL/GenBank/DDBJ databases">
        <title>Isolation and identification of active actinomycetes.</title>
        <authorList>
            <person name="Sun X."/>
        </authorList>
    </citation>
    <scope>NUCLEOTIDE SEQUENCE</scope>
    <source>
        <strain evidence="2">NEAU-A11</strain>
    </source>
</reference>
<evidence type="ECO:0000313" key="3">
    <source>
        <dbReference type="Proteomes" id="UP000598146"/>
    </source>
</evidence>
<dbReference type="Proteomes" id="UP000598146">
    <property type="component" value="Unassembled WGS sequence"/>
</dbReference>
<comment type="caution">
    <text evidence="2">The sequence shown here is derived from an EMBL/GenBank/DDBJ whole genome shotgun (WGS) entry which is preliminary data.</text>
</comment>
<evidence type="ECO:0000313" key="2">
    <source>
        <dbReference type="EMBL" id="MBG0560078.1"/>
    </source>
</evidence>
<keyword evidence="1" id="KW-1133">Transmembrane helix</keyword>
<organism evidence="2 3">
    <name type="scientific">Actinoplanes aureus</name>
    <dbReference type="NCBI Taxonomy" id="2792083"/>
    <lineage>
        <taxon>Bacteria</taxon>
        <taxon>Bacillati</taxon>
        <taxon>Actinomycetota</taxon>
        <taxon>Actinomycetes</taxon>
        <taxon>Micromonosporales</taxon>
        <taxon>Micromonosporaceae</taxon>
        <taxon>Actinoplanes</taxon>
    </lineage>
</organism>
<sequence length="56" mass="5795">MLYVVGLAYVPALLWIGTAPGVIAAIAPPALALTAEMTRRLARRPRPAGGSRPAQA</sequence>
<accession>A0A931C439</accession>
<name>A0A931C439_9ACTN</name>
<keyword evidence="3" id="KW-1185">Reference proteome</keyword>
<keyword evidence="1" id="KW-0812">Transmembrane</keyword>